<protein>
    <submittedName>
        <fullName evidence="2">Uncharacterized protein</fullName>
    </submittedName>
</protein>
<evidence type="ECO:0000313" key="4">
    <source>
        <dbReference type="Proteomes" id="UP000677228"/>
    </source>
</evidence>
<dbReference type="GO" id="GO:0007508">
    <property type="term" value="P:larval heart development"/>
    <property type="evidence" value="ECO:0007669"/>
    <property type="project" value="TreeGrafter"/>
</dbReference>
<reference evidence="2" key="1">
    <citation type="submission" date="2021-02" db="EMBL/GenBank/DDBJ databases">
        <authorList>
            <person name="Nowell W R."/>
        </authorList>
    </citation>
    <scope>NUCLEOTIDE SEQUENCE</scope>
</reference>
<dbReference type="PANTHER" id="PTHR33395">
    <property type="entry name" value="TRANSCRIPTASE, PUTATIVE-RELATED-RELATED"/>
    <property type="match status" value="1"/>
</dbReference>
<dbReference type="GO" id="GO:0031012">
    <property type="term" value="C:extracellular matrix"/>
    <property type="evidence" value="ECO:0007669"/>
    <property type="project" value="TreeGrafter"/>
</dbReference>
<comment type="caution">
    <text evidence="2">The sequence shown here is derived from an EMBL/GenBank/DDBJ whole genome shotgun (WGS) entry which is preliminary data.</text>
</comment>
<sequence length="576" mass="67189">MSTDLHVVEQQGVSMAQTIVKIMQKVSQHSPPSPLNSSSTKKSKSVDIMADNISNNDLSQIIKEQFSSSQFVEQLAKSIVSSDIFINSIINVVKEATGKQQEQIGQLTQRLNAMESQLNTVVMRVNDHDQYTKRKDLLIYGIPFQSDENITVLVIDLMSKVGLQLTKNDFYGIHRLLPSKNSENKSRQAIIVGFLRITDRNVFYSSRKKFREIDELKDIFINEHLSQHNNQIYRYAKIKLDKRRIFTRNGNVLMYLAKDRSDHNFIEFKIQILSLKAKIERTVYDYNVVNWEKVNERFNEIPVHQLLKNYNKLNERVTAFEQILLEHIQYYVPNKKICIEPRDKVWFNDKLRILYKRKCKLYRKSKTSNYHSQLYKTAAEEFKAACIATKEDYYKRINLKVCASSKNWWSLVKNTLRRTRTTMIPALLNSVNEIVVDYHQTANQSVIDYYNEVIKLCKQTNPSVDEHTREKIEILNEYFAEVCTWTGSIIDSKIADCLSESKVLINKFKVVQPEVENILRSLDQSRACAPEITNRMIKNMAQSIVKPVCKLIYESFETSIFPEIWKNGVINPLYKS</sequence>
<gene>
    <name evidence="2" type="ORF">OVA965_LOCUS24720</name>
    <name evidence="3" type="ORF">TMI583_LOCUS25441</name>
</gene>
<dbReference type="Proteomes" id="UP000682733">
    <property type="component" value="Unassembled WGS sequence"/>
</dbReference>
<feature type="region of interest" description="Disordered" evidence="1">
    <location>
        <begin position="25"/>
        <end position="44"/>
    </location>
</feature>
<dbReference type="EMBL" id="CAJOBA010036556">
    <property type="protein sequence ID" value="CAF4025208.1"/>
    <property type="molecule type" value="Genomic_DNA"/>
</dbReference>
<feature type="non-terminal residue" evidence="2">
    <location>
        <position position="1"/>
    </location>
</feature>
<dbReference type="AlphaFoldDB" id="A0A8S2EN40"/>
<accession>A0A8S2EN40</accession>
<dbReference type="EMBL" id="CAJNOK010015021">
    <property type="protein sequence ID" value="CAF1216792.1"/>
    <property type="molecule type" value="Genomic_DNA"/>
</dbReference>
<evidence type="ECO:0000313" key="2">
    <source>
        <dbReference type="EMBL" id="CAF1216792.1"/>
    </source>
</evidence>
<dbReference type="Proteomes" id="UP000677228">
    <property type="component" value="Unassembled WGS sequence"/>
</dbReference>
<proteinExistence type="predicted"/>
<evidence type="ECO:0000256" key="1">
    <source>
        <dbReference type="SAM" id="MobiDB-lite"/>
    </source>
</evidence>
<feature type="compositionally biased region" description="Polar residues" evidence="1">
    <location>
        <begin position="25"/>
        <end position="40"/>
    </location>
</feature>
<dbReference type="PANTHER" id="PTHR33395:SF22">
    <property type="entry name" value="REVERSE TRANSCRIPTASE DOMAIN-CONTAINING PROTEIN"/>
    <property type="match status" value="1"/>
</dbReference>
<name>A0A8S2EN40_9BILA</name>
<dbReference type="GO" id="GO:0061343">
    <property type="term" value="P:cell adhesion involved in heart morphogenesis"/>
    <property type="evidence" value="ECO:0007669"/>
    <property type="project" value="TreeGrafter"/>
</dbReference>
<organism evidence="2 4">
    <name type="scientific">Didymodactylos carnosus</name>
    <dbReference type="NCBI Taxonomy" id="1234261"/>
    <lineage>
        <taxon>Eukaryota</taxon>
        <taxon>Metazoa</taxon>
        <taxon>Spiralia</taxon>
        <taxon>Gnathifera</taxon>
        <taxon>Rotifera</taxon>
        <taxon>Eurotatoria</taxon>
        <taxon>Bdelloidea</taxon>
        <taxon>Philodinida</taxon>
        <taxon>Philodinidae</taxon>
        <taxon>Didymodactylos</taxon>
    </lineage>
</organism>
<evidence type="ECO:0000313" key="3">
    <source>
        <dbReference type="EMBL" id="CAF4025208.1"/>
    </source>
</evidence>